<protein>
    <submittedName>
        <fullName evidence="1 3">Uncharacterized protein</fullName>
    </submittedName>
</protein>
<accession>A0A090KV78</accession>
<gene>
    <name evidence="1 3 4" type="ORF">SRAE_0000054900</name>
</gene>
<dbReference type="Proteomes" id="UP000035682">
    <property type="component" value="Unplaced"/>
</dbReference>
<proteinExistence type="predicted"/>
<evidence type="ECO:0000313" key="2">
    <source>
        <dbReference type="Proteomes" id="UP000035682"/>
    </source>
</evidence>
<dbReference type="CTD" id="36373793"/>
<name>A0A090KV78_STRRB</name>
<reference evidence="1" key="2">
    <citation type="submission" date="2014-09" db="EMBL/GenBank/DDBJ databases">
        <authorList>
            <person name="Aslett A.Martin."/>
        </authorList>
    </citation>
    <scope>NUCLEOTIDE SEQUENCE</scope>
    <source>
        <strain evidence="1">ED321 Heterogonic</strain>
    </source>
</reference>
<evidence type="ECO:0000313" key="4">
    <source>
        <dbReference type="WormBase" id="SRAE_0000054900"/>
    </source>
</evidence>
<dbReference type="RefSeq" id="XP_024500634.1">
    <property type="nucleotide sequence ID" value="XM_024646454.1"/>
</dbReference>
<dbReference type="EMBL" id="LN609407">
    <property type="protein sequence ID" value="CEF61425.1"/>
    <property type="molecule type" value="Genomic_DNA"/>
</dbReference>
<dbReference type="AlphaFoldDB" id="A0A090KV78"/>
<evidence type="ECO:0000313" key="3">
    <source>
        <dbReference type="WBParaSite" id="SRAE_0000054900.1"/>
    </source>
</evidence>
<sequence>MNKTGILETFIIPHCDNKPMVSMINGNDHSELTPIIESWISKLVEYNVKAVHCPGSLNKVADLLSRSVDMEIVNNISQLYSTKDMNMVGEYDLKRLQNEDKSITDFKLDNLHGLKRKTLILIKKYHRSRIFLKTNLRKWQ</sequence>
<dbReference type="WormBase" id="SRAE_0000054900">
    <property type="protein sequence ID" value="SRP11103"/>
    <property type="gene ID" value="WBGene00256295"/>
</dbReference>
<keyword evidence="2" id="KW-1185">Reference proteome</keyword>
<reference evidence="2" key="1">
    <citation type="submission" date="2014-09" db="EMBL/GenBank/DDBJ databases">
        <authorList>
            <person name="Martin A.A."/>
        </authorList>
    </citation>
    <scope>NUCLEOTIDE SEQUENCE</scope>
    <source>
        <strain evidence="2">ED321</strain>
    </source>
</reference>
<reference evidence="3" key="3">
    <citation type="submission" date="2020-12" db="UniProtKB">
        <authorList>
            <consortium name="WormBaseParasite"/>
        </authorList>
    </citation>
    <scope>IDENTIFICATION</scope>
</reference>
<dbReference type="WBParaSite" id="SRAE_0000054900.1">
    <property type="protein sequence ID" value="SRAE_0000054900.1"/>
    <property type="gene ID" value="WBGene00256295"/>
</dbReference>
<evidence type="ECO:0000313" key="1">
    <source>
        <dbReference type="EMBL" id="CEF61425.1"/>
    </source>
</evidence>
<organism evidence="1">
    <name type="scientific">Strongyloides ratti</name>
    <name type="common">Parasitic roundworm</name>
    <dbReference type="NCBI Taxonomy" id="34506"/>
    <lineage>
        <taxon>Eukaryota</taxon>
        <taxon>Metazoa</taxon>
        <taxon>Ecdysozoa</taxon>
        <taxon>Nematoda</taxon>
        <taxon>Chromadorea</taxon>
        <taxon>Rhabditida</taxon>
        <taxon>Tylenchina</taxon>
        <taxon>Panagrolaimomorpha</taxon>
        <taxon>Strongyloidoidea</taxon>
        <taxon>Strongyloididae</taxon>
        <taxon>Strongyloides</taxon>
    </lineage>
</organism>
<dbReference type="GeneID" id="36373793"/>